<dbReference type="STRING" id="1111728.GCA_000427805_01941"/>
<name>A0A2C6DKB5_9GAMM</name>
<dbReference type="EMBL" id="PDDX01000001">
    <property type="protein sequence ID" value="PHI29204.1"/>
    <property type="molecule type" value="Genomic_DNA"/>
</dbReference>
<feature type="signal peptide" evidence="2">
    <location>
        <begin position="1"/>
        <end position="31"/>
    </location>
</feature>
<keyword evidence="4" id="KW-1185">Reference proteome</keyword>
<dbReference type="Pfam" id="PF13163">
    <property type="entry name" value="DUF3999"/>
    <property type="match status" value="1"/>
</dbReference>
<protein>
    <submittedName>
        <fullName evidence="3">DUF3999 domain-containing protein</fullName>
    </submittedName>
</protein>
<organism evidence="3 4">
    <name type="scientific">Budvicia aquatica</name>
    <dbReference type="NCBI Taxonomy" id="82979"/>
    <lineage>
        <taxon>Bacteria</taxon>
        <taxon>Pseudomonadati</taxon>
        <taxon>Pseudomonadota</taxon>
        <taxon>Gammaproteobacteria</taxon>
        <taxon>Enterobacterales</taxon>
        <taxon>Budviciaceae</taxon>
        <taxon>Budvicia</taxon>
    </lineage>
</organism>
<evidence type="ECO:0000256" key="1">
    <source>
        <dbReference type="SAM" id="Phobius"/>
    </source>
</evidence>
<keyword evidence="2" id="KW-0732">Signal</keyword>
<evidence type="ECO:0000313" key="3">
    <source>
        <dbReference type="EMBL" id="PHI29204.1"/>
    </source>
</evidence>
<evidence type="ECO:0000313" key="4">
    <source>
        <dbReference type="Proteomes" id="UP000224974"/>
    </source>
</evidence>
<sequence>MMFLKDITMLTFRLRAGLAMLCLPFAFSVQAEDAPLTPMDFYQGAEVSSYETSPFYRLTLPESVYLNTAWPDLRDVRVFNNAGKAVTFALSQVDTPKTEQKVIPLHIFPMAMNVVKSTTEEAKNKVTLKSSNGVEINLYQDGDSASATSFLLQVDEGTKLDSGFNQILLSWDRPKNNWQTKVSLYSSEDLKEWDKQAENAPLMDLTSGTERLLLNHIDINGYNTSRNSRYWLLVIEGDGNAASPVIAKAEGVVINRYSQTETFELPFSATVISDREVEYHLVRPQPLSSLSILLNENNTVLPISVEYRSQATDEQWLPLAKTVIYQMEDNRASEPLALDQSLVQAIRIKAISGSWGELPPTVTGKRSQVDVIFNAQGSPPYALAWGSHLASSASIDAKQLVPASELPADGLSGLPQAYLAEPFILGGEERLKATDPAQSSSQWQTWLLWGMLILGVLGLGFIVLKLAREVMGSKDNK</sequence>
<accession>A0A2C6DKB5</accession>
<gene>
    <name evidence="3" type="ORF">CRN84_07660</name>
</gene>
<dbReference type="InterPro" id="IPR025060">
    <property type="entry name" value="DUF3999"/>
</dbReference>
<keyword evidence="1" id="KW-0472">Membrane</keyword>
<dbReference type="Proteomes" id="UP000224974">
    <property type="component" value="Unassembled WGS sequence"/>
</dbReference>
<reference evidence="4" key="1">
    <citation type="submission" date="2017-09" db="EMBL/GenBank/DDBJ databases">
        <title>FDA dAtabase for Regulatory Grade micrObial Sequences (FDA-ARGOS): Supporting development and validation of Infectious Disease Dx tests.</title>
        <authorList>
            <person name="Minogue T."/>
            <person name="Wolcott M."/>
            <person name="Wasieloski L."/>
            <person name="Aguilar W."/>
            <person name="Moore D."/>
            <person name="Tallon L."/>
            <person name="Sadzewicz L."/>
            <person name="Ott S."/>
            <person name="Zhao X."/>
            <person name="Nagaraj S."/>
            <person name="Vavikolanu K."/>
            <person name="Aluvathingal J."/>
            <person name="Nadendla S."/>
            <person name="Sichtig H."/>
        </authorList>
    </citation>
    <scope>NUCLEOTIDE SEQUENCE [LARGE SCALE GENOMIC DNA]</scope>
    <source>
        <strain evidence="4">FDAARGOS_387</strain>
    </source>
</reference>
<keyword evidence="1" id="KW-0812">Transmembrane</keyword>
<dbReference type="AlphaFoldDB" id="A0A2C6DKB5"/>
<feature type="transmembrane region" description="Helical" evidence="1">
    <location>
        <begin position="446"/>
        <end position="467"/>
    </location>
</feature>
<comment type="caution">
    <text evidence="3">The sequence shown here is derived from an EMBL/GenBank/DDBJ whole genome shotgun (WGS) entry which is preliminary data.</text>
</comment>
<keyword evidence="1" id="KW-1133">Transmembrane helix</keyword>
<feature type="chain" id="PRO_5013333425" evidence="2">
    <location>
        <begin position="32"/>
        <end position="477"/>
    </location>
</feature>
<proteinExistence type="predicted"/>
<dbReference type="OrthoDB" id="5405606at2"/>
<evidence type="ECO:0000256" key="2">
    <source>
        <dbReference type="SAM" id="SignalP"/>
    </source>
</evidence>